<accession>A0ABV3U386</accession>
<protein>
    <submittedName>
        <fullName evidence="1">Helix-turn-helix domain-containing protein</fullName>
    </submittedName>
</protein>
<dbReference type="EMBL" id="JBFRYA010000004">
    <property type="protein sequence ID" value="MEX1668378.1"/>
    <property type="molecule type" value="Genomic_DNA"/>
</dbReference>
<evidence type="ECO:0000313" key="1">
    <source>
        <dbReference type="EMBL" id="MEX1668378.1"/>
    </source>
</evidence>
<name>A0ABV3U386_9GAMM</name>
<dbReference type="InterPro" id="IPR036390">
    <property type="entry name" value="WH_DNA-bd_sf"/>
</dbReference>
<dbReference type="InterPro" id="IPR036388">
    <property type="entry name" value="WH-like_DNA-bd_sf"/>
</dbReference>
<keyword evidence="2" id="KW-1185">Reference proteome</keyword>
<dbReference type="Pfam" id="PF13730">
    <property type="entry name" value="HTH_36"/>
    <property type="match status" value="1"/>
</dbReference>
<dbReference type="RefSeq" id="WP_368380663.1">
    <property type="nucleotide sequence ID" value="NZ_JBFRYA010000004.1"/>
</dbReference>
<comment type="caution">
    <text evidence="1">The sequence shown here is derived from an EMBL/GenBank/DDBJ whole genome shotgun (WGS) entry which is preliminary data.</text>
</comment>
<gene>
    <name evidence="1" type="ORF">AB4876_05610</name>
</gene>
<dbReference type="Gene3D" id="1.10.10.10">
    <property type="entry name" value="Winged helix-like DNA-binding domain superfamily/Winged helix DNA-binding domain"/>
    <property type="match status" value="1"/>
</dbReference>
<proteinExistence type="predicted"/>
<dbReference type="Proteomes" id="UP001557485">
    <property type="component" value="Unassembled WGS sequence"/>
</dbReference>
<dbReference type="Pfam" id="PF13412">
    <property type="entry name" value="HTH_24"/>
    <property type="match status" value="1"/>
</dbReference>
<reference evidence="1 2" key="1">
    <citation type="journal article" date="2011" name="Int. J. Syst. Evol. Microbiol.">
        <title>Zhongshania antarctica gen. nov., sp. nov. and Zhongshania guokunii sp. nov., gammaproteobacteria respectively isolated from coastal attached (fast) ice and surface seawater of the Antarctic.</title>
        <authorList>
            <person name="Li H.J."/>
            <person name="Zhang X.Y."/>
            <person name="Chen C.X."/>
            <person name="Zhang Y.J."/>
            <person name="Gao Z.M."/>
            <person name="Yu Y."/>
            <person name="Chen X.L."/>
            <person name="Chen B."/>
            <person name="Zhang Y.Z."/>
        </authorList>
    </citation>
    <scope>NUCLEOTIDE SEQUENCE [LARGE SCALE GENOMIC DNA]</scope>
    <source>
        <strain evidence="1 2">ZS6-22T</strain>
    </source>
</reference>
<evidence type="ECO:0000313" key="2">
    <source>
        <dbReference type="Proteomes" id="UP001557485"/>
    </source>
</evidence>
<organism evidence="1 2">
    <name type="scientific">Zhongshania guokunii</name>
    <dbReference type="NCBI Taxonomy" id="641783"/>
    <lineage>
        <taxon>Bacteria</taxon>
        <taxon>Pseudomonadati</taxon>
        <taxon>Pseudomonadota</taxon>
        <taxon>Gammaproteobacteria</taxon>
        <taxon>Cellvibrionales</taxon>
        <taxon>Spongiibacteraceae</taxon>
        <taxon>Zhongshania</taxon>
    </lineage>
</organism>
<dbReference type="SUPFAM" id="SSF46785">
    <property type="entry name" value="Winged helix' DNA-binding domain"/>
    <property type="match status" value="1"/>
</dbReference>
<sequence>MWNENRYEWVRMPSWWMKGDEGLSLADFSPRDKGASIAALMLYIMLCTRAVQKRTEEFQVGTARVTYDDIADATGLSRAMIRKAVTKLEANGMIRVKSYRKQNIYEIVSHDVSPWAKLPKKHLYGISKEGQIGVFVRDFHLRAKNELNALKLYCVLLAFRDNDSNVVFIGYEAISEYTGIVRNEIRSAISFLVTHDLIHLDKVVKNGVHRANRYEIRGVSHIHAGNRSEK</sequence>